<keyword evidence="1" id="KW-0175">Coiled coil</keyword>
<dbReference type="NCBIfam" id="TIGR03033">
    <property type="entry name" value="phage_rel_nuc"/>
    <property type="match status" value="1"/>
</dbReference>
<proteinExistence type="predicted"/>
<dbReference type="PANTHER" id="PTHR46609:SF6">
    <property type="entry name" value="EXONUCLEASE, PHAGE-TYPE_RECB, C-TERMINAL DOMAIN-CONTAINING PROTEIN-RELATED"/>
    <property type="match status" value="1"/>
</dbReference>
<dbReference type="InterPro" id="IPR051703">
    <property type="entry name" value="NF-kappa-B_Signaling_Reg"/>
</dbReference>
<dbReference type="PANTHER" id="PTHR46609">
    <property type="entry name" value="EXONUCLEASE, PHAGE-TYPE/RECB, C-TERMINAL DOMAIN-CONTAINING PROTEIN"/>
    <property type="match status" value="1"/>
</dbReference>
<evidence type="ECO:0000313" key="4">
    <source>
        <dbReference type="Proteomes" id="UP000272528"/>
    </source>
</evidence>
<accession>A0A3Q8X9Y9</accession>
<sequence>MAMSVAAVTKGIDRETWLKLRKKGIGGSDAAAIAGMNPWKSPVAVFLDKTGQLPEQEAGEPAYWGNVLEDVVAKEFAIRTGLKVQRSNKLYRHPNHPFMLGNVDRIVTDGNKRRGVLEVKTANAWAAEDWEDGKTPDHYALQLQHYMAVLGLHYGHFAVLIGGNRFETRYVERDELVVKTLIAIEEDFWKNNVLKGIPPMVDGTGASTDLLNYLYPTSRPEHYLTLTDEQAPLITELRAAQAAAKDAEYRLDEAKNRIKAEMGDAEALLYGEEKVVTWKSHDETRLDTKAIKAAEPDLYERYGITKPVRKFLIKASKED</sequence>
<dbReference type="InterPro" id="IPR011604">
    <property type="entry name" value="PDDEXK-like_dom_sf"/>
</dbReference>
<organism evidence="3 4">
    <name type="scientific">Paenibacillus albus</name>
    <dbReference type="NCBI Taxonomy" id="2495582"/>
    <lineage>
        <taxon>Bacteria</taxon>
        <taxon>Bacillati</taxon>
        <taxon>Bacillota</taxon>
        <taxon>Bacilli</taxon>
        <taxon>Bacillales</taxon>
        <taxon>Paenibacillaceae</taxon>
        <taxon>Paenibacillus</taxon>
    </lineage>
</organism>
<gene>
    <name evidence="3" type="ORF">EJC50_29580</name>
</gene>
<feature type="coiled-coil region" evidence="1">
    <location>
        <begin position="237"/>
        <end position="264"/>
    </location>
</feature>
<dbReference type="InterPro" id="IPR011335">
    <property type="entry name" value="Restrct_endonuc-II-like"/>
</dbReference>
<dbReference type="InterPro" id="IPR019080">
    <property type="entry name" value="YqaJ_viral_recombinase"/>
</dbReference>
<evidence type="ECO:0000259" key="2">
    <source>
        <dbReference type="Pfam" id="PF09588"/>
    </source>
</evidence>
<protein>
    <recommendedName>
        <fullName evidence="2">YqaJ viral recombinase domain-containing protein</fullName>
    </recommendedName>
</protein>
<dbReference type="AlphaFoldDB" id="A0A3Q8X9Y9"/>
<dbReference type="EMBL" id="CP034437">
    <property type="protein sequence ID" value="AZN43381.1"/>
    <property type="molecule type" value="Genomic_DNA"/>
</dbReference>
<dbReference type="Proteomes" id="UP000272528">
    <property type="component" value="Chromosome"/>
</dbReference>
<reference evidence="4" key="1">
    <citation type="submission" date="2018-12" db="EMBL/GenBank/DDBJ databases">
        <title>Genome sequence of Peanibacillus sp.</title>
        <authorList>
            <person name="Subramani G."/>
            <person name="Srinivasan S."/>
            <person name="Kim M.K."/>
        </authorList>
    </citation>
    <scope>NUCLEOTIDE SEQUENCE [LARGE SCALE GENOMIC DNA]</scope>
    <source>
        <strain evidence="4">18JY67-1</strain>
    </source>
</reference>
<dbReference type="KEGG" id="palb:EJC50_29580"/>
<dbReference type="SUPFAM" id="SSF52980">
    <property type="entry name" value="Restriction endonuclease-like"/>
    <property type="match status" value="1"/>
</dbReference>
<evidence type="ECO:0000313" key="3">
    <source>
        <dbReference type="EMBL" id="AZN43381.1"/>
    </source>
</evidence>
<dbReference type="OrthoDB" id="46225at2"/>
<feature type="domain" description="YqaJ viral recombinase" evidence="2">
    <location>
        <begin position="17"/>
        <end position="151"/>
    </location>
</feature>
<dbReference type="Gene3D" id="3.90.320.10">
    <property type="match status" value="1"/>
</dbReference>
<dbReference type="InterPro" id="IPR017482">
    <property type="entry name" value="Lambda-type_endonuclease"/>
</dbReference>
<dbReference type="RefSeq" id="WP_126019863.1">
    <property type="nucleotide sequence ID" value="NZ_CP034437.1"/>
</dbReference>
<keyword evidence="4" id="KW-1185">Reference proteome</keyword>
<evidence type="ECO:0000256" key="1">
    <source>
        <dbReference type="SAM" id="Coils"/>
    </source>
</evidence>
<name>A0A3Q8X9Y9_9BACL</name>
<dbReference type="Pfam" id="PF09588">
    <property type="entry name" value="YqaJ"/>
    <property type="match status" value="1"/>
</dbReference>